<comment type="subcellular location">
    <subcellularLocation>
        <location evidence="5">Cytoplasm</location>
    </subcellularLocation>
</comment>
<keyword evidence="5" id="KW-0143">Chaperone</keyword>
<dbReference type="InterPro" id="IPR003708">
    <property type="entry name" value="SecB"/>
</dbReference>
<dbReference type="EMBL" id="CP027860">
    <property type="protein sequence ID" value="AVP95723.1"/>
    <property type="molecule type" value="Genomic_DNA"/>
</dbReference>
<dbReference type="PANTHER" id="PTHR36918:SF1">
    <property type="entry name" value="PROTEIN-EXPORT PROTEIN SECB"/>
    <property type="match status" value="1"/>
</dbReference>
<evidence type="ECO:0000256" key="3">
    <source>
        <dbReference type="ARBA" id="ARBA00022927"/>
    </source>
</evidence>
<dbReference type="SUPFAM" id="SSF54611">
    <property type="entry name" value="SecB-like"/>
    <property type="match status" value="1"/>
</dbReference>
<evidence type="ECO:0000256" key="1">
    <source>
        <dbReference type="ARBA" id="ARBA00009990"/>
    </source>
</evidence>
<dbReference type="PANTHER" id="PTHR36918">
    <property type="match status" value="1"/>
</dbReference>
<dbReference type="Pfam" id="PF02556">
    <property type="entry name" value="SecB"/>
    <property type="match status" value="1"/>
</dbReference>
<dbReference type="AlphaFoldDB" id="A0A2P1PLK1"/>
<dbReference type="GO" id="GO:0015031">
    <property type="term" value="P:protein transport"/>
    <property type="evidence" value="ECO:0007669"/>
    <property type="project" value="UniProtKB-UniRule"/>
</dbReference>
<dbReference type="GO" id="GO:0051262">
    <property type="term" value="P:protein tetramerization"/>
    <property type="evidence" value="ECO:0007669"/>
    <property type="project" value="InterPro"/>
</dbReference>
<comment type="function">
    <text evidence="5">One of the proteins required for the normal export of preproteins out of the cell cytoplasm. It is a molecular chaperone that binds to a subset of precursor proteins, maintaining them in a translocation-competent state. It also specifically binds to its receptor SecA.</text>
</comment>
<dbReference type="GO" id="GO:0006457">
    <property type="term" value="P:protein folding"/>
    <property type="evidence" value="ECO:0007669"/>
    <property type="project" value="UniProtKB-UniRule"/>
</dbReference>
<name>A0A2P1PLK1_9GAMM</name>
<evidence type="ECO:0000256" key="4">
    <source>
        <dbReference type="ARBA" id="ARBA00023010"/>
    </source>
</evidence>
<protein>
    <recommendedName>
        <fullName evidence="5">Protein-export protein SecB</fullName>
    </recommendedName>
</protein>
<dbReference type="OrthoDB" id="9795145at2"/>
<organism evidence="6 7">
    <name type="scientific">Ahniella affigens</name>
    <dbReference type="NCBI Taxonomy" id="2021234"/>
    <lineage>
        <taxon>Bacteria</taxon>
        <taxon>Pseudomonadati</taxon>
        <taxon>Pseudomonadota</taxon>
        <taxon>Gammaproteobacteria</taxon>
        <taxon>Lysobacterales</taxon>
        <taxon>Rhodanobacteraceae</taxon>
        <taxon>Ahniella</taxon>
    </lineage>
</organism>
<evidence type="ECO:0000256" key="5">
    <source>
        <dbReference type="HAMAP-Rule" id="MF_00821"/>
    </source>
</evidence>
<evidence type="ECO:0000256" key="2">
    <source>
        <dbReference type="ARBA" id="ARBA00022448"/>
    </source>
</evidence>
<dbReference type="NCBIfam" id="TIGR00809">
    <property type="entry name" value="secB"/>
    <property type="match status" value="1"/>
</dbReference>
<dbReference type="PRINTS" id="PR01594">
    <property type="entry name" value="SECBCHAPRONE"/>
</dbReference>
<keyword evidence="2 5" id="KW-0813">Transport</keyword>
<reference evidence="6 7" key="2">
    <citation type="submission" date="2018-03" db="EMBL/GenBank/DDBJ databases">
        <authorList>
            <person name="Keele B.F."/>
        </authorList>
    </citation>
    <scope>NUCLEOTIDE SEQUENCE [LARGE SCALE GENOMIC DNA]</scope>
    <source>
        <strain evidence="6 7">D13</strain>
    </source>
</reference>
<evidence type="ECO:0000313" key="7">
    <source>
        <dbReference type="Proteomes" id="UP000241074"/>
    </source>
</evidence>
<proteinExistence type="inferred from homology"/>
<accession>A0A2P1PLK1</accession>
<dbReference type="KEGG" id="xba:C7S18_00280"/>
<dbReference type="GO" id="GO:0005737">
    <property type="term" value="C:cytoplasm"/>
    <property type="evidence" value="ECO:0007669"/>
    <property type="project" value="UniProtKB-SubCell"/>
</dbReference>
<comment type="similarity">
    <text evidence="1 5">Belongs to the SecB family.</text>
</comment>
<dbReference type="RefSeq" id="WP_106889652.1">
    <property type="nucleotide sequence ID" value="NZ_CP027860.1"/>
</dbReference>
<comment type="subunit">
    <text evidence="5">Homotetramer, a dimer of dimers. One homotetramer interacts with 1 SecA dimer.</text>
</comment>
<reference evidence="6 7" key="1">
    <citation type="submission" date="2018-03" db="EMBL/GenBank/DDBJ databases">
        <title>Ahniella affigens gen. nov., sp. nov., a gammaproteobacterium isolated from sandy soil near a stream.</title>
        <authorList>
            <person name="Ko Y."/>
            <person name="Kim J.-H."/>
        </authorList>
    </citation>
    <scope>NUCLEOTIDE SEQUENCE [LARGE SCALE GENOMIC DNA]</scope>
    <source>
        <strain evidence="6 7">D13</strain>
    </source>
</reference>
<dbReference type="Proteomes" id="UP000241074">
    <property type="component" value="Chromosome"/>
</dbReference>
<keyword evidence="5" id="KW-0963">Cytoplasm</keyword>
<gene>
    <name evidence="5" type="primary">secB</name>
    <name evidence="6" type="ORF">C7S18_00280</name>
</gene>
<dbReference type="Gene3D" id="3.10.420.10">
    <property type="entry name" value="SecB-like"/>
    <property type="match status" value="1"/>
</dbReference>
<keyword evidence="7" id="KW-1185">Reference proteome</keyword>
<sequence length="160" mass="17445">MSENENAVANGAEQAGAVGQVAIQKIYVRDSSFEVPNAPMIFQEQGQPNIQLNIGQKVQQLAEAVFEVVLTVTVTCKIADKTAYLAEVQQAGIFSVSGFDQPSTHAVLNTFCPSNLYPFARQAICELTVNGGFPPFLLQPLNFDQMYADQMRRRETAGNA</sequence>
<dbReference type="NCBIfam" id="NF004393">
    <property type="entry name" value="PRK05751.1-4"/>
    <property type="match status" value="1"/>
</dbReference>
<dbReference type="HAMAP" id="MF_00821">
    <property type="entry name" value="SecB"/>
    <property type="match status" value="1"/>
</dbReference>
<dbReference type="GO" id="GO:0051082">
    <property type="term" value="F:unfolded protein binding"/>
    <property type="evidence" value="ECO:0007669"/>
    <property type="project" value="InterPro"/>
</dbReference>
<dbReference type="InterPro" id="IPR035958">
    <property type="entry name" value="SecB-like_sf"/>
</dbReference>
<keyword evidence="3 5" id="KW-0653">Protein transport</keyword>
<evidence type="ECO:0000313" key="6">
    <source>
        <dbReference type="EMBL" id="AVP95723.1"/>
    </source>
</evidence>
<keyword evidence="4 5" id="KW-0811">Translocation</keyword>